<dbReference type="Proteomes" id="UP000222310">
    <property type="component" value="Unassembled WGS sequence"/>
</dbReference>
<comment type="caution">
    <text evidence="1">The sequence shown here is derived from an EMBL/GenBank/DDBJ whole genome shotgun (WGS) entry which is preliminary data.</text>
</comment>
<gene>
    <name evidence="1" type="ORF">VF08_01325</name>
</gene>
<evidence type="ECO:0008006" key="3">
    <source>
        <dbReference type="Google" id="ProtNLM"/>
    </source>
</evidence>
<proteinExistence type="predicted"/>
<name>A0A9Q6ENE6_NOSLI</name>
<dbReference type="RefSeq" id="WP_099065864.1">
    <property type="nucleotide sequence ID" value="NZ_LAHD01000002.1"/>
</dbReference>
<organism evidence="1 2">
    <name type="scientific">Nostoc linckia z8</name>
    <dbReference type="NCBI Taxonomy" id="1628746"/>
    <lineage>
        <taxon>Bacteria</taxon>
        <taxon>Bacillati</taxon>
        <taxon>Cyanobacteriota</taxon>
        <taxon>Cyanophyceae</taxon>
        <taxon>Nostocales</taxon>
        <taxon>Nostocaceae</taxon>
        <taxon>Nostoc</taxon>
    </lineage>
</organism>
<evidence type="ECO:0000313" key="2">
    <source>
        <dbReference type="Proteomes" id="UP000222310"/>
    </source>
</evidence>
<evidence type="ECO:0000313" key="1">
    <source>
        <dbReference type="EMBL" id="PHK07269.1"/>
    </source>
</evidence>
<protein>
    <recommendedName>
        <fullName evidence="3">Major capsid protein E</fullName>
    </recommendedName>
</protein>
<reference evidence="1 2" key="1">
    <citation type="submission" date="2015-02" db="EMBL/GenBank/DDBJ databases">
        <title>Nostoc linckia genome annotation.</title>
        <authorList>
            <person name="Zhou Z."/>
        </authorList>
    </citation>
    <scope>NUCLEOTIDE SEQUENCE [LARGE SCALE GENOMIC DNA]</scope>
    <source>
        <strain evidence="2">z8</strain>
    </source>
</reference>
<dbReference type="EMBL" id="LAHD01000002">
    <property type="protein sequence ID" value="PHK07269.1"/>
    <property type="molecule type" value="Genomic_DNA"/>
</dbReference>
<dbReference type="AlphaFoldDB" id="A0A9Q6ENE6"/>
<sequence>MPESVSALLERLKAENVLVDTVNFPRLQFGPRTRKYYFSELLPERNVTRNEYREEEISYKTIMPNSGTRYSPVVIKGGARVGSFLVELGESDIGSEFTGQAFDTLIEKLGLDTVESMQQAEEQIINFTDRTIGRALAEYREKQRADAIVKAKIIRKGANNYQEVVDVPNPEGHRVTIPSGSVGSPTGWYNDNYDPIEDIIGKINWLKTEKGLIATRCVTSTKLKMRMAMLPKVQAYGGGITIIQGSLAGTGPNGTASVVDLAFAKNEIPRCDTYDLRYFNGDGSSERFMDENAFVILCETGRDQTIDLGDEEPIPLYNTLGYTAIGRPVGEAKPGVANRATYKDDKPPRIEMQGWQTVLPVVQDPEAIAVFNIPDPT</sequence>
<dbReference type="GeneID" id="57092052"/>
<accession>A0A9Q6ENE6</accession>